<protein>
    <submittedName>
        <fullName evidence="2">Kinase-like protein</fullName>
    </submittedName>
</protein>
<evidence type="ECO:0000313" key="3">
    <source>
        <dbReference type="Proteomes" id="UP000439903"/>
    </source>
</evidence>
<keyword evidence="2" id="KW-0418">Kinase</keyword>
<dbReference type="GO" id="GO:0016301">
    <property type="term" value="F:kinase activity"/>
    <property type="evidence" value="ECO:0007669"/>
    <property type="project" value="UniProtKB-KW"/>
</dbReference>
<keyword evidence="2" id="KW-0808">Transferase</keyword>
<accession>A0A8H3WYQ2</accession>
<organism evidence="2 3">
    <name type="scientific">Gigaspora margarita</name>
    <dbReference type="NCBI Taxonomy" id="4874"/>
    <lineage>
        <taxon>Eukaryota</taxon>
        <taxon>Fungi</taxon>
        <taxon>Fungi incertae sedis</taxon>
        <taxon>Mucoromycota</taxon>
        <taxon>Glomeromycotina</taxon>
        <taxon>Glomeromycetes</taxon>
        <taxon>Diversisporales</taxon>
        <taxon>Gigasporaceae</taxon>
        <taxon>Gigaspora</taxon>
    </lineage>
</organism>
<dbReference type="EMBL" id="WTPW01002577">
    <property type="protein sequence ID" value="KAF0376686.1"/>
    <property type="molecule type" value="Genomic_DNA"/>
</dbReference>
<evidence type="ECO:0000256" key="1">
    <source>
        <dbReference type="SAM" id="MobiDB-lite"/>
    </source>
</evidence>
<evidence type="ECO:0000313" key="2">
    <source>
        <dbReference type="EMBL" id="KAF0376686.1"/>
    </source>
</evidence>
<reference evidence="2 3" key="1">
    <citation type="journal article" date="2019" name="Environ. Microbiol.">
        <title>At the nexus of three kingdoms: the genome of the mycorrhizal fungus Gigaspora margarita provides insights into plant, endobacterial and fungal interactions.</title>
        <authorList>
            <person name="Venice F."/>
            <person name="Ghignone S."/>
            <person name="Salvioli di Fossalunga A."/>
            <person name="Amselem J."/>
            <person name="Novero M."/>
            <person name="Xianan X."/>
            <person name="Sedzielewska Toro K."/>
            <person name="Morin E."/>
            <person name="Lipzen A."/>
            <person name="Grigoriev I.V."/>
            <person name="Henrissat B."/>
            <person name="Martin F.M."/>
            <person name="Bonfante P."/>
        </authorList>
    </citation>
    <scope>NUCLEOTIDE SEQUENCE [LARGE SCALE GENOMIC DNA]</scope>
    <source>
        <strain evidence="2 3">BEG34</strain>
    </source>
</reference>
<proteinExistence type="predicted"/>
<dbReference type="Proteomes" id="UP000439903">
    <property type="component" value="Unassembled WGS sequence"/>
</dbReference>
<sequence>MTLLCPKCAKERDYRIWCQECAIKYFVSNYERWTSGDQIVDQVIKYTQENSKSPVDFVEWIPYEQLEKRETIEFRNCENTSLSQNIQYITQEIELVIKRNTAPKPPPSSKVVEHSSGKDSSYTTIGQIQT</sequence>
<dbReference type="OrthoDB" id="2303084at2759"/>
<name>A0A8H3WYQ2_GIGMA</name>
<comment type="caution">
    <text evidence="2">The sequence shown here is derived from an EMBL/GenBank/DDBJ whole genome shotgun (WGS) entry which is preliminary data.</text>
</comment>
<gene>
    <name evidence="2" type="ORF">F8M41_012685</name>
</gene>
<feature type="compositionally biased region" description="Polar residues" evidence="1">
    <location>
        <begin position="118"/>
        <end position="130"/>
    </location>
</feature>
<keyword evidence="3" id="KW-1185">Reference proteome</keyword>
<feature type="region of interest" description="Disordered" evidence="1">
    <location>
        <begin position="100"/>
        <end position="130"/>
    </location>
</feature>
<dbReference type="AlphaFoldDB" id="A0A8H3WYQ2"/>